<feature type="domain" description="CBS" evidence="4">
    <location>
        <begin position="118"/>
        <end position="179"/>
    </location>
</feature>
<dbReference type="InterPro" id="IPR046342">
    <property type="entry name" value="CBS_dom_sf"/>
</dbReference>
<dbReference type="EMBL" id="KB008119">
    <property type="protein sequence ID" value="ELR12292.1"/>
    <property type="molecule type" value="Genomic_DNA"/>
</dbReference>
<dbReference type="PANTHER" id="PTHR13780:SF36">
    <property type="entry name" value="CBS DOMAIN-CONTAINING PROTEIN"/>
    <property type="match status" value="1"/>
</dbReference>
<keyword evidence="6" id="KW-1185">Reference proteome</keyword>
<dbReference type="Gene3D" id="3.10.580.10">
    <property type="entry name" value="CBS-domain"/>
    <property type="match status" value="2"/>
</dbReference>
<evidence type="ECO:0000313" key="6">
    <source>
        <dbReference type="Proteomes" id="UP000011083"/>
    </source>
</evidence>
<keyword evidence="2 3" id="KW-0129">CBS domain</keyword>
<dbReference type="GeneID" id="14912820"/>
<dbReference type="PANTHER" id="PTHR13780">
    <property type="entry name" value="AMP-ACTIVATED PROTEIN KINASE, GAMMA REGULATORY SUBUNIT"/>
    <property type="match status" value="1"/>
</dbReference>
<gene>
    <name evidence="5" type="ORF">ACA1_373550</name>
</gene>
<dbReference type="SUPFAM" id="SSF54631">
    <property type="entry name" value="CBS-domain pair"/>
    <property type="match status" value="2"/>
</dbReference>
<dbReference type="CDD" id="cd02205">
    <property type="entry name" value="CBS_pair_SF"/>
    <property type="match status" value="1"/>
</dbReference>
<evidence type="ECO:0000259" key="4">
    <source>
        <dbReference type="PROSITE" id="PS51371"/>
    </source>
</evidence>
<reference evidence="5 6" key="1">
    <citation type="journal article" date="2013" name="Genome Biol.">
        <title>Genome of Acanthamoeba castellanii highlights extensive lateral gene transfer and early evolution of tyrosine kinase signaling.</title>
        <authorList>
            <person name="Clarke M."/>
            <person name="Lohan A.J."/>
            <person name="Liu B."/>
            <person name="Lagkouvardos I."/>
            <person name="Roy S."/>
            <person name="Zafar N."/>
            <person name="Bertelli C."/>
            <person name="Schilde C."/>
            <person name="Kianianmomeni A."/>
            <person name="Burglin T.R."/>
            <person name="Frech C."/>
            <person name="Turcotte B."/>
            <person name="Kopec K.O."/>
            <person name="Synnott J.M."/>
            <person name="Choo C."/>
            <person name="Paponov I."/>
            <person name="Finkler A."/>
            <person name="Soon Heng Tan C."/>
            <person name="Hutchins A.P."/>
            <person name="Weinmeier T."/>
            <person name="Rattei T."/>
            <person name="Chu J.S."/>
            <person name="Gimenez G."/>
            <person name="Irimia M."/>
            <person name="Rigden D.J."/>
            <person name="Fitzpatrick D.A."/>
            <person name="Lorenzo-Morales J."/>
            <person name="Bateman A."/>
            <person name="Chiu C.H."/>
            <person name="Tang P."/>
            <person name="Hegemann P."/>
            <person name="Fromm H."/>
            <person name="Raoult D."/>
            <person name="Greub G."/>
            <person name="Miranda-Saavedra D."/>
            <person name="Chen N."/>
            <person name="Nash P."/>
            <person name="Ginger M.L."/>
            <person name="Horn M."/>
            <person name="Schaap P."/>
            <person name="Caler L."/>
            <person name="Loftus B."/>
        </authorList>
    </citation>
    <scope>NUCLEOTIDE SEQUENCE [LARGE SCALE GENOMIC DNA]</scope>
    <source>
        <strain evidence="5 6">Neff</strain>
    </source>
</reference>
<dbReference type="Proteomes" id="UP000011083">
    <property type="component" value="Unassembled WGS sequence"/>
</dbReference>
<dbReference type="OrthoDB" id="20351at2759"/>
<organism evidence="5 6">
    <name type="scientific">Acanthamoeba castellanii (strain ATCC 30010 / Neff)</name>
    <dbReference type="NCBI Taxonomy" id="1257118"/>
    <lineage>
        <taxon>Eukaryota</taxon>
        <taxon>Amoebozoa</taxon>
        <taxon>Discosea</taxon>
        <taxon>Longamoebia</taxon>
        <taxon>Centramoebida</taxon>
        <taxon>Acanthamoebidae</taxon>
        <taxon>Acanthamoeba</taxon>
    </lineage>
</organism>
<dbReference type="InterPro" id="IPR050511">
    <property type="entry name" value="AMPK_gamma/SDS23_families"/>
</dbReference>
<feature type="domain" description="CBS" evidence="4">
    <location>
        <begin position="209"/>
        <end position="265"/>
    </location>
</feature>
<dbReference type="SMART" id="SM00116">
    <property type="entry name" value="CBS"/>
    <property type="match status" value="3"/>
</dbReference>
<keyword evidence="1" id="KW-0677">Repeat</keyword>
<dbReference type="STRING" id="1257118.L8GH26"/>
<dbReference type="OMA" id="SIRDIHY"/>
<sequence>MATNIPAEEWKEWGRLVDQLNVQALVEEQDTRVVNATDTMIDALGLFAAHDVLSAPVYDATCNGFVGLIDMLDLVAFLCRFSGSLGGTKRLEREQLNLDALKHQLASLNEDQRAQIRATPVTALIGLSVSVKTPGQTLVKLLTDPNTHRIPITAEEGDQFLGILSQLDLAKWLHQHRESVPKVPQYLLASMKAKSLRGLVVRDFASPGAKKEMVTVPSHATMIEALLKIDEHKVSALPVVDVQGYLKGTISASDIKKLKLEPSDQPEEMLQKMFVPVSYCLTGSPLTCTMDHSLEDVLGAMTANKVHRVWTVDSNNKPVGVVSLCDVLAQFVPPTPESYLT</sequence>
<accession>L8GH26</accession>
<evidence type="ECO:0000256" key="2">
    <source>
        <dbReference type="ARBA" id="ARBA00023122"/>
    </source>
</evidence>
<dbReference type="InterPro" id="IPR000644">
    <property type="entry name" value="CBS_dom"/>
</dbReference>
<name>L8GH26_ACACF</name>
<dbReference type="AlphaFoldDB" id="L8GH26"/>
<evidence type="ECO:0000313" key="5">
    <source>
        <dbReference type="EMBL" id="ELR12292.1"/>
    </source>
</evidence>
<dbReference type="PROSITE" id="PS51371">
    <property type="entry name" value="CBS"/>
    <property type="match status" value="3"/>
</dbReference>
<dbReference type="Pfam" id="PF00571">
    <property type="entry name" value="CBS"/>
    <property type="match status" value="4"/>
</dbReference>
<dbReference type="KEGG" id="acan:ACA1_373550"/>
<protein>
    <submittedName>
        <fullName evidence="5">CBS domain containing protein</fullName>
    </submittedName>
</protein>
<proteinExistence type="predicted"/>
<dbReference type="RefSeq" id="XP_004334305.1">
    <property type="nucleotide sequence ID" value="XM_004334257.1"/>
</dbReference>
<evidence type="ECO:0000256" key="3">
    <source>
        <dbReference type="PROSITE-ProRule" id="PRU00703"/>
    </source>
</evidence>
<feature type="domain" description="CBS" evidence="4">
    <location>
        <begin position="281"/>
        <end position="337"/>
    </location>
</feature>
<dbReference type="VEuPathDB" id="AmoebaDB:ACA1_373550"/>
<evidence type="ECO:0000256" key="1">
    <source>
        <dbReference type="ARBA" id="ARBA00022737"/>
    </source>
</evidence>